<evidence type="ECO:0000256" key="10">
    <source>
        <dbReference type="SAM" id="SignalP"/>
    </source>
</evidence>
<gene>
    <name evidence="13" type="primary">LOC103273522</name>
</gene>
<dbReference type="PANTHER" id="PTHR11738">
    <property type="entry name" value="MHC CLASS I NK CELL RECEPTOR"/>
    <property type="match status" value="1"/>
</dbReference>
<dbReference type="InterPro" id="IPR013783">
    <property type="entry name" value="Ig-like_fold"/>
</dbReference>
<dbReference type="OrthoDB" id="9450204at2759"/>
<dbReference type="GO" id="GO:0005886">
    <property type="term" value="C:plasma membrane"/>
    <property type="evidence" value="ECO:0007669"/>
    <property type="project" value="UniProtKB-SubCell"/>
</dbReference>
<accession>A0A1U7UG93</accession>
<dbReference type="SUPFAM" id="SSF48726">
    <property type="entry name" value="Immunoglobulin"/>
    <property type="match status" value="5"/>
</dbReference>
<sequence>MSTFTACLMLWGLILGPVSDAATYFDTRPSLWTEPKSWQDPKTYMLLTCQARLATPDFQLFKNGVSLDVVHLNSSANKHQFLLAGDTQGRYRCRSGMSGGWTGLSNLLELTWTMSFPPPWLSAEPVSWITPGLNTKLVCHGGLRGVTFTLRREGDNKFLEAAEAREDVKATFPVHQGGNYSCSYQTQVAGIPAVSSATVTIKELAMPPPPQLRTKRESSGILSPGQHTTLVCVAPRSGVLFQLRRADRELQVPMSSTTPGRVFFHLDALASGDNDKYTCRYRPVGEPDAWSEDSAPVELTVSDETLPAPILSAKPASRSPEPGTRVQLRCLAPRDRVRFALVREDAGGRRVHRLQSPAGTEADFELRDVSVADSANYSCVYVDLLPPFAGSAPSAPWELLVDGPPPRPQLQPLWSGAVTPGRDAVLRCEGPIADVTFELLRAGDTEPSAMLIPGGSSADLVLVYVGPQHAGNYSCRYRSSWPIPFESELSAPVELRVAGDASLLGLLASSGLCPPPGAPSPALHPGGVGGLGRAAGESGPKTRGSSCTGGVGALQAAKTKLGWQPPSRFPPPLQGRGTGLLSSHFLSFHPPLES</sequence>
<evidence type="ECO:0000256" key="3">
    <source>
        <dbReference type="ARBA" id="ARBA00022729"/>
    </source>
</evidence>
<dbReference type="Proteomes" id="UP000189704">
    <property type="component" value="Unplaced"/>
</dbReference>
<proteinExistence type="inferred from homology"/>
<evidence type="ECO:0000256" key="8">
    <source>
        <dbReference type="ARBA" id="ARBA00023319"/>
    </source>
</evidence>
<evidence type="ECO:0000256" key="4">
    <source>
        <dbReference type="ARBA" id="ARBA00022737"/>
    </source>
</evidence>
<keyword evidence="6" id="KW-0675">Receptor</keyword>
<dbReference type="FunFam" id="2.60.40.10:FF:000049">
    <property type="entry name" value="Leukocyte immunoglobulin-like receptor subfamily B member 1"/>
    <property type="match status" value="1"/>
</dbReference>
<dbReference type="SMART" id="SM00409">
    <property type="entry name" value="IG"/>
    <property type="match status" value="3"/>
</dbReference>
<dbReference type="RefSeq" id="XP_008069150.2">
    <property type="nucleotide sequence ID" value="XM_008070959.2"/>
</dbReference>
<dbReference type="InterPro" id="IPR036179">
    <property type="entry name" value="Ig-like_dom_sf"/>
</dbReference>
<dbReference type="GeneID" id="103273522"/>
<evidence type="ECO:0000256" key="1">
    <source>
        <dbReference type="ARBA" id="ARBA00004251"/>
    </source>
</evidence>
<dbReference type="InterPro" id="IPR050412">
    <property type="entry name" value="Ig-like_Receptors_ImmuneReg"/>
</dbReference>
<protein>
    <submittedName>
        <fullName evidence="13">Alpha-1B-glycoprotein-like</fullName>
    </submittedName>
</protein>
<dbReference type="PANTHER" id="PTHR11738:SF184">
    <property type="entry name" value="ALPHA-1B-GLYCOPROTEIN"/>
    <property type="match status" value="1"/>
</dbReference>
<evidence type="ECO:0000256" key="9">
    <source>
        <dbReference type="SAM" id="MobiDB-lite"/>
    </source>
</evidence>
<keyword evidence="8" id="KW-0393">Immunoglobulin domain</keyword>
<keyword evidence="5" id="KW-1015">Disulfide bond</keyword>
<evidence type="ECO:0000259" key="11">
    <source>
        <dbReference type="PROSITE" id="PS50835"/>
    </source>
</evidence>
<dbReference type="InterPro" id="IPR003598">
    <property type="entry name" value="Ig_sub2"/>
</dbReference>
<evidence type="ECO:0000256" key="2">
    <source>
        <dbReference type="ARBA" id="ARBA00008637"/>
    </source>
</evidence>
<evidence type="ECO:0000256" key="7">
    <source>
        <dbReference type="ARBA" id="ARBA00023180"/>
    </source>
</evidence>
<evidence type="ECO:0000256" key="5">
    <source>
        <dbReference type="ARBA" id="ARBA00023157"/>
    </source>
</evidence>
<dbReference type="STRING" id="1868482.ENSTSYP00000010319"/>
<dbReference type="Pfam" id="PF13895">
    <property type="entry name" value="Ig_2"/>
    <property type="match status" value="1"/>
</dbReference>
<evidence type="ECO:0000313" key="12">
    <source>
        <dbReference type="Proteomes" id="UP000189704"/>
    </source>
</evidence>
<dbReference type="InterPro" id="IPR007110">
    <property type="entry name" value="Ig-like_dom"/>
</dbReference>
<dbReference type="InterPro" id="IPR003599">
    <property type="entry name" value="Ig_sub"/>
</dbReference>
<keyword evidence="12" id="KW-1185">Reference proteome</keyword>
<feature type="chain" id="PRO_5018061667" evidence="10">
    <location>
        <begin position="22"/>
        <end position="594"/>
    </location>
</feature>
<comment type="subcellular location">
    <subcellularLocation>
        <location evidence="1">Cell membrane</location>
        <topology evidence="1">Single-pass type I membrane protein</topology>
    </subcellularLocation>
</comment>
<feature type="domain" description="Ig-like" evidence="11">
    <location>
        <begin position="406"/>
        <end position="490"/>
    </location>
</feature>
<keyword evidence="3 10" id="KW-0732">Signal</keyword>
<comment type="similarity">
    <text evidence="2">Belongs to the immunoglobulin superfamily.</text>
</comment>
<dbReference type="SMART" id="SM00408">
    <property type="entry name" value="IGc2"/>
    <property type="match status" value="3"/>
</dbReference>
<dbReference type="AlphaFoldDB" id="A0A1U7UG93"/>
<reference evidence="13" key="1">
    <citation type="submission" date="2025-08" db="UniProtKB">
        <authorList>
            <consortium name="RefSeq"/>
        </authorList>
    </citation>
    <scope>IDENTIFICATION</scope>
</reference>
<dbReference type="FunFam" id="2.60.40.10:FF:000033">
    <property type="entry name" value="Killer cell immunoglobulin-like receptor"/>
    <property type="match status" value="2"/>
</dbReference>
<dbReference type="KEGG" id="csyr:103273522"/>
<name>A0A1U7UG93_CARSF</name>
<keyword evidence="7" id="KW-0325">Glycoprotein</keyword>
<feature type="signal peptide" evidence="10">
    <location>
        <begin position="1"/>
        <end position="21"/>
    </location>
</feature>
<keyword evidence="4" id="KW-0677">Repeat</keyword>
<dbReference type="Gene3D" id="2.60.40.10">
    <property type="entry name" value="Immunoglobulins"/>
    <property type="match status" value="5"/>
</dbReference>
<feature type="region of interest" description="Disordered" evidence="9">
    <location>
        <begin position="517"/>
        <end position="550"/>
    </location>
</feature>
<evidence type="ECO:0000256" key="6">
    <source>
        <dbReference type="ARBA" id="ARBA00023170"/>
    </source>
</evidence>
<organism evidence="12 13">
    <name type="scientific">Carlito syrichta</name>
    <name type="common">Philippine tarsier</name>
    <name type="synonym">Tarsius syrichta</name>
    <dbReference type="NCBI Taxonomy" id="1868482"/>
    <lineage>
        <taxon>Eukaryota</taxon>
        <taxon>Metazoa</taxon>
        <taxon>Chordata</taxon>
        <taxon>Craniata</taxon>
        <taxon>Vertebrata</taxon>
        <taxon>Euteleostomi</taxon>
        <taxon>Mammalia</taxon>
        <taxon>Eutheria</taxon>
        <taxon>Euarchontoglires</taxon>
        <taxon>Primates</taxon>
        <taxon>Haplorrhini</taxon>
        <taxon>Tarsiiformes</taxon>
        <taxon>Tarsiidae</taxon>
        <taxon>Carlito</taxon>
    </lineage>
</organism>
<evidence type="ECO:0000313" key="13">
    <source>
        <dbReference type="RefSeq" id="XP_008069150.2"/>
    </source>
</evidence>
<dbReference type="GO" id="GO:0002764">
    <property type="term" value="P:immune response-regulating signaling pathway"/>
    <property type="evidence" value="ECO:0007669"/>
    <property type="project" value="TreeGrafter"/>
</dbReference>
<dbReference type="PROSITE" id="PS50835">
    <property type="entry name" value="IG_LIKE"/>
    <property type="match status" value="1"/>
</dbReference>